<gene>
    <name evidence="3" type="ORF">Tco_0856659</name>
</gene>
<dbReference type="PANTHER" id="PTHR46148:SF57">
    <property type="entry name" value="OS12G0499874 PROTEIN"/>
    <property type="match status" value="1"/>
</dbReference>
<accession>A0ABQ5B637</accession>
<evidence type="ECO:0000256" key="1">
    <source>
        <dbReference type="SAM" id="MobiDB-lite"/>
    </source>
</evidence>
<feature type="compositionally biased region" description="Basic and acidic residues" evidence="1">
    <location>
        <begin position="15"/>
        <end position="25"/>
    </location>
</feature>
<evidence type="ECO:0000313" key="3">
    <source>
        <dbReference type="EMBL" id="GJT09617.1"/>
    </source>
</evidence>
<sequence>MSMIQAGASGTGSTKELRRSETKADGVRSRRQCLCSRSPWKGVVRFGKRGKLNPRYVGPFKVLAKVGKVAYRLELPQELSRVHHTFHLLFVEEPLNIMEREIQTIESGAGYPWIKVNKARGAMIHWESIIEESTLKIWGLITLWGQLFEGVTDWYSSQGHRDQMLPTLPSTPTLSPAELSGERIERFGGRHSHGFIVLDRGPPLQPVAPPSPDYILGAGPDYVARLYTPIGSRGGIRSVREDDEKRLRTRRMRRRGGGEHLAPADSSIPADGLFSVREQAYYYHHPH</sequence>
<feature type="region of interest" description="Disordered" evidence="1">
    <location>
        <begin position="1"/>
        <end position="25"/>
    </location>
</feature>
<name>A0ABQ5B637_9ASTR</name>
<keyword evidence="4" id="KW-1185">Reference proteome</keyword>
<protein>
    <recommendedName>
        <fullName evidence="2">Tf2-1-like SH3-like domain-containing protein</fullName>
    </recommendedName>
</protein>
<dbReference type="PANTHER" id="PTHR46148">
    <property type="entry name" value="CHROMO DOMAIN-CONTAINING PROTEIN"/>
    <property type="match status" value="1"/>
</dbReference>
<evidence type="ECO:0000259" key="2">
    <source>
        <dbReference type="Pfam" id="PF24626"/>
    </source>
</evidence>
<dbReference type="EMBL" id="BQNB010012922">
    <property type="protein sequence ID" value="GJT09617.1"/>
    <property type="molecule type" value="Genomic_DNA"/>
</dbReference>
<proteinExistence type="predicted"/>
<feature type="domain" description="Tf2-1-like SH3-like" evidence="2">
    <location>
        <begin position="41"/>
        <end position="88"/>
    </location>
</feature>
<evidence type="ECO:0000313" key="4">
    <source>
        <dbReference type="Proteomes" id="UP001151760"/>
    </source>
</evidence>
<dbReference type="InterPro" id="IPR056924">
    <property type="entry name" value="SH3_Tf2-1"/>
</dbReference>
<reference evidence="3" key="1">
    <citation type="journal article" date="2022" name="Int. J. Mol. Sci.">
        <title>Draft Genome of Tanacetum Coccineum: Genomic Comparison of Closely Related Tanacetum-Family Plants.</title>
        <authorList>
            <person name="Yamashiro T."/>
            <person name="Shiraishi A."/>
            <person name="Nakayama K."/>
            <person name="Satake H."/>
        </authorList>
    </citation>
    <scope>NUCLEOTIDE SEQUENCE</scope>
</reference>
<dbReference type="Proteomes" id="UP001151760">
    <property type="component" value="Unassembled WGS sequence"/>
</dbReference>
<dbReference type="Pfam" id="PF24626">
    <property type="entry name" value="SH3_Tf2-1"/>
    <property type="match status" value="1"/>
</dbReference>
<organism evidence="3 4">
    <name type="scientific">Tanacetum coccineum</name>
    <dbReference type="NCBI Taxonomy" id="301880"/>
    <lineage>
        <taxon>Eukaryota</taxon>
        <taxon>Viridiplantae</taxon>
        <taxon>Streptophyta</taxon>
        <taxon>Embryophyta</taxon>
        <taxon>Tracheophyta</taxon>
        <taxon>Spermatophyta</taxon>
        <taxon>Magnoliopsida</taxon>
        <taxon>eudicotyledons</taxon>
        <taxon>Gunneridae</taxon>
        <taxon>Pentapetalae</taxon>
        <taxon>asterids</taxon>
        <taxon>campanulids</taxon>
        <taxon>Asterales</taxon>
        <taxon>Asteraceae</taxon>
        <taxon>Asteroideae</taxon>
        <taxon>Anthemideae</taxon>
        <taxon>Anthemidinae</taxon>
        <taxon>Tanacetum</taxon>
    </lineage>
</organism>
<comment type="caution">
    <text evidence="3">The sequence shown here is derived from an EMBL/GenBank/DDBJ whole genome shotgun (WGS) entry which is preliminary data.</text>
</comment>
<reference evidence="3" key="2">
    <citation type="submission" date="2022-01" db="EMBL/GenBank/DDBJ databases">
        <authorList>
            <person name="Yamashiro T."/>
            <person name="Shiraishi A."/>
            <person name="Satake H."/>
            <person name="Nakayama K."/>
        </authorList>
    </citation>
    <scope>NUCLEOTIDE SEQUENCE</scope>
</reference>